<evidence type="ECO:0000313" key="2">
    <source>
        <dbReference type="EMBL" id="ASU77741.1"/>
    </source>
</evidence>
<dbReference type="RefSeq" id="WP_043576867.1">
    <property type="nucleotide sequence ID" value="NZ_CP022752.1"/>
</dbReference>
<dbReference type="InterPro" id="IPR025736">
    <property type="entry name" value="PucR_C-HTH_dom"/>
</dbReference>
<evidence type="ECO:0000259" key="1">
    <source>
        <dbReference type="Pfam" id="PF13556"/>
    </source>
</evidence>
<dbReference type="Gene3D" id="3.30.450.40">
    <property type="match status" value="1"/>
</dbReference>
<sequence>MVDIRGLVERVGPTLLRPVVVPEETGGVGDVVIAETEDPGEIGTADVVLGVGVTSRADALELLRECGAREATAVLLKPPVSCEESVVAAAADAGLALVEVRRGTAWAQLVWLLRGALAGTDAGPAGGSQQQVGSAGLGDLFRVADAVAEVVDAPVTIEDAHSQVLAYSARQDVTDPARVSTIMGRRQPDDVLAKFRARGTFRQLSRGGSAIYVPEQPDGTLPRLVVPIRMGGELLGSMWAVVTGEVSEQRASAFAETAALVALQLLRWRVITDSERQRSARLVRSLLEGSEGWRAAANELAVGAEPHRVVAIDVRASDGTDEGHRLAMWEWITRGIGRGPMVAEVGGVLYAVVPDRSGTGGWPALREALLGHIREMDAADPRPLVAVGTAAPLAELPVSRGRADEVLALLRTGMVERDIAVHEQLWHTLVLTRMAGAASDAGVDALGPLARLRDNDHSQGTEYLRTLHSWLRHPGDPRAASGELNVHPNTFRYRMKRVSALLGADLDDADVRSALLVQLLAERWNPHG</sequence>
<keyword evidence="3" id="KW-0238">DNA-binding</keyword>
<gene>
    <name evidence="2" type="ORF">CDG81_04765</name>
    <name evidence="3" type="ORF">IL38_19740</name>
</gene>
<dbReference type="InterPro" id="IPR051448">
    <property type="entry name" value="CdaR-like_regulators"/>
</dbReference>
<dbReference type="HOGENOM" id="CLU_017436_7_1_11"/>
<dbReference type="PANTHER" id="PTHR33744">
    <property type="entry name" value="CARBOHYDRATE DIACID REGULATOR"/>
    <property type="match status" value="1"/>
</dbReference>
<name>A0A099D1Z4_9ACTN</name>
<organism evidence="2 5">
    <name type="scientific">Actinopolyspora erythraea</name>
    <dbReference type="NCBI Taxonomy" id="414996"/>
    <lineage>
        <taxon>Bacteria</taxon>
        <taxon>Bacillati</taxon>
        <taxon>Actinomycetota</taxon>
        <taxon>Actinomycetes</taxon>
        <taxon>Actinopolysporales</taxon>
        <taxon>Actinopolysporaceae</taxon>
        <taxon>Actinopolyspora</taxon>
    </lineage>
</organism>
<dbReference type="KEGG" id="aey:CDG81_04765"/>
<dbReference type="InterPro" id="IPR042070">
    <property type="entry name" value="PucR_C-HTH_sf"/>
</dbReference>
<dbReference type="Gene3D" id="1.10.10.2840">
    <property type="entry name" value="PucR C-terminal helix-turn-helix domain"/>
    <property type="match status" value="1"/>
</dbReference>
<dbReference type="eggNOG" id="COG2508">
    <property type="taxonomic scope" value="Bacteria"/>
</dbReference>
<feature type="domain" description="PucR C-terminal helix-turn-helix" evidence="1">
    <location>
        <begin position="463"/>
        <end position="521"/>
    </location>
</feature>
<evidence type="ECO:0000313" key="4">
    <source>
        <dbReference type="Proteomes" id="UP000029737"/>
    </source>
</evidence>
<dbReference type="AlphaFoldDB" id="A0A099D1Z4"/>
<dbReference type="Pfam" id="PF13556">
    <property type="entry name" value="HTH_30"/>
    <property type="match status" value="1"/>
</dbReference>
<dbReference type="EMBL" id="CP022752">
    <property type="protein sequence ID" value="ASU77741.1"/>
    <property type="molecule type" value="Genomic_DNA"/>
</dbReference>
<dbReference type="PANTHER" id="PTHR33744:SF17">
    <property type="entry name" value="CONSERVED PROTEIN"/>
    <property type="match status" value="1"/>
</dbReference>
<reference evidence="3 4" key="1">
    <citation type="journal article" date="2014" name="PLoS ONE">
        <title>Identification and Characterization of a New Erythromycin Biosynthetic Gene Cluster in Actinopolyspora erythraea YIM90600, a Novel Erythronolide-Producing Halophilic Actinomycete Isolated from Salt Field.</title>
        <authorList>
            <person name="Chen D."/>
            <person name="Feng J."/>
            <person name="Huang L."/>
            <person name="Zhang Q."/>
            <person name="Wu J."/>
            <person name="Zhu X."/>
            <person name="Duan Y."/>
            <person name="Xu Z."/>
        </authorList>
    </citation>
    <scope>NUCLEOTIDE SEQUENCE [LARGE SCALE GENOMIC DNA]</scope>
    <source>
        <strain evidence="3 4">YIM90600</strain>
    </source>
</reference>
<reference evidence="2 5" key="2">
    <citation type="submission" date="2017-08" db="EMBL/GenBank/DDBJ databases">
        <title>The complete genome sequence of moderately halophilic actinomycete Actinopolyspora erythraea YIM 90600, the producer of novel erythromycin, novel actinopolysporins A-C and tubercidin.</title>
        <authorList>
            <person name="Yin M."/>
            <person name="Tang S."/>
        </authorList>
    </citation>
    <scope>NUCLEOTIDE SEQUENCE [LARGE SCALE GENOMIC DNA]</scope>
    <source>
        <strain evidence="2 5">YIM 90600</strain>
    </source>
</reference>
<dbReference type="EMBL" id="JPMV01000037">
    <property type="protein sequence ID" value="KGI79946.1"/>
    <property type="molecule type" value="Genomic_DNA"/>
</dbReference>
<evidence type="ECO:0000313" key="5">
    <source>
        <dbReference type="Proteomes" id="UP000215043"/>
    </source>
</evidence>
<proteinExistence type="predicted"/>
<dbReference type="Proteomes" id="UP000215043">
    <property type="component" value="Chromosome"/>
</dbReference>
<dbReference type="Proteomes" id="UP000029737">
    <property type="component" value="Unassembled WGS sequence"/>
</dbReference>
<protein>
    <submittedName>
        <fullName evidence="3">DNA-binding protein</fullName>
    </submittedName>
    <submittedName>
        <fullName evidence="2">PucR family transcriptional regulator</fullName>
    </submittedName>
</protein>
<dbReference type="InterPro" id="IPR029016">
    <property type="entry name" value="GAF-like_dom_sf"/>
</dbReference>
<evidence type="ECO:0000313" key="3">
    <source>
        <dbReference type="EMBL" id="KGI79946.1"/>
    </source>
</evidence>
<accession>A0A099D1Z4</accession>
<dbReference type="OrthoDB" id="3190266at2"/>
<dbReference type="GO" id="GO:0003677">
    <property type="term" value="F:DNA binding"/>
    <property type="evidence" value="ECO:0007669"/>
    <property type="project" value="UniProtKB-KW"/>
</dbReference>
<keyword evidence="4" id="KW-1185">Reference proteome</keyword>